<feature type="region of interest" description="Disordered" evidence="1">
    <location>
        <begin position="56"/>
        <end position="85"/>
    </location>
</feature>
<evidence type="ECO:0000313" key="2">
    <source>
        <dbReference type="EMBL" id="GIY61196.1"/>
    </source>
</evidence>
<feature type="region of interest" description="Disordered" evidence="1">
    <location>
        <begin position="99"/>
        <end position="126"/>
    </location>
</feature>
<feature type="region of interest" description="Disordered" evidence="1">
    <location>
        <begin position="1"/>
        <end position="20"/>
    </location>
</feature>
<evidence type="ECO:0000256" key="1">
    <source>
        <dbReference type="SAM" id="MobiDB-lite"/>
    </source>
</evidence>
<proteinExistence type="predicted"/>
<protein>
    <submittedName>
        <fullName evidence="2">Uncharacterized protein</fullName>
    </submittedName>
</protein>
<accession>A0AAV4UTF3</accession>
<keyword evidence="3" id="KW-1185">Reference proteome</keyword>
<dbReference type="Proteomes" id="UP001054945">
    <property type="component" value="Unassembled WGS sequence"/>
</dbReference>
<name>A0AAV4UTF3_CAEEX</name>
<organism evidence="2 3">
    <name type="scientific">Caerostris extrusa</name>
    <name type="common">Bark spider</name>
    <name type="synonym">Caerostris bankana</name>
    <dbReference type="NCBI Taxonomy" id="172846"/>
    <lineage>
        <taxon>Eukaryota</taxon>
        <taxon>Metazoa</taxon>
        <taxon>Ecdysozoa</taxon>
        <taxon>Arthropoda</taxon>
        <taxon>Chelicerata</taxon>
        <taxon>Arachnida</taxon>
        <taxon>Araneae</taxon>
        <taxon>Araneomorphae</taxon>
        <taxon>Entelegynae</taxon>
        <taxon>Araneoidea</taxon>
        <taxon>Araneidae</taxon>
        <taxon>Caerostris</taxon>
    </lineage>
</organism>
<evidence type="ECO:0000313" key="3">
    <source>
        <dbReference type="Proteomes" id="UP001054945"/>
    </source>
</evidence>
<feature type="compositionally biased region" description="Basic residues" evidence="1">
    <location>
        <begin position="62"/>
        <end position="84"/>
    </location>
</feature>
<gene>
    <name evidence="2" type="ORF">CEXT_526351</name>
</gene>
<sequence>MSFKSIIGNNNNKIRKHKSPSSSSNLLLLFFPQSRILSNQSAPLSQSTITFSGEKLEEWERKSKRKKKKDTHHFSRKAGSKRTVRVGVFQESRSFDRKRDGYREKLSPFSTPLTSPPKTGNSSWTSRSFRKLAHPQPIRSEERIREVFVGSLRMPEVNDYLLLKIATCLLTEP</sequence>
<dbReference type="AlphaFoldDB" id="A0AAV4UTF3"/>
<reference evidence="2 3" key="1">
    <citation type="submission" date="2021-06" db="EMBL/GenBank/DDBJ databases">
        <title>Caerostris extrusa draft genome.</title>
        <authorList>
            <person name="Kono N."/>
            <person name="Arakawa K."/>
        </authorList>
    </citation>
    <scope>NUCLEOTIDE SEQUENCE [LARGE SCALE GENOMIC DNA]</scope>
</reference>
<feature type="compositionally biased region" description="Low complexity" evidence="1">
    <location>
        <begin position="107"/>
        <end position="119"/>
    </location>
</feature>
<dbReference type="EMBL" id="BPLR01013438">
    <property type="protein sequence ID" value="GIY61196.1"/>
    <property type="molecule type" value="Genomic_DNA"/>
</dbReference>
<comment type="caution">
    <text evidence="2">The sequence shown here is derived from an EMBL/GenBank/DDBJ whole genome shotgun (WGS) entry which is preliminary data.</text>
</comment>